<evidence type="ECO:0000313" key="2">
    <source>
        <dbReference type="Proteomes" id="UP000494165"/>
    </source>
</evidence>
<dbReference type="AlphaFoldDB" id="A0A8S1DLV3"/>
<proteinExistence type="predicted"/>
<name>A0A8S1DLV3_9INSE</name>
<keyword evidence="2" id="KW-1185">Reference proteome</keyword>
<sequence>MGIVPTDLNQENTTRLSSPSICSAYKFPSYRPHSVTQCITSNKHLKQLTVSTVSALFCTFSNPQRQLKTTCPENR</sequence>
<comment type="caution">
    <text evidence="1">The sequence shown here is derived from an EMBL/GenBank/DDBJ whole genome shotgun (WGS) entry which is preliminary data.</text>
</comment>
<organism evidence="1 2">
    <name type="scientific">Cloeon dipterum</name>
    <dbReference type="NCBI Taxonomy" id="197152"/>
    <lineage>
        <taxon>Eukaryota</taxon>
        <taxon>Metazoa</taxon>
        <taxon>Ecdysozoa</taxon>
        <taxon>Arthropoda</taxon>
        <taxon>Hexapoda</taxon>
        <taxon>Insecta</taxon>
        <taxon>Pterygota</taxon>
        <taxon>Palaeoptera</taxon>
        <taxon>Ephemeroptera</taxon>
        <taxon>Pisciforma</taxon>
        <taxon>Baetidae</taxon>
        <taxon>Cloeon</taxon>
    </lineage>
</organism>
<reference evidence="1 2" key="1">
    <citation type="submission" date="2020-04" db="EMBL/GenBank/DDBJ databases">
        <authorList>
            <person name="Alioto T."/>
            <person name="Alioto T."/>
            <person name="Gomez Garrido J."/>
        </authorList>
    </citation>
    <scope>NUCLEOTIDE SEQUENCE [LARGE SCALE GENOMIC DNA]</scope>
</reference>
<gene>
    <name evidence="1" type="ORF">CLODIP_2_CD09705</name>
</gene>
<dbReference type="EMBL" id="CADEPI010000225">
    <property type="protein sequence ID" value="CAB3381140.1"/>
    <property type="molecule type" value="Genomic_DNA"/>
</dbReference>
<dbReference type="Proteomes" id="UP000494165">
    <property type="component" value="Unassembled WGS sequence"/>
</dbReference>
<accession>A0A8S1DLV3</accession>
<protein>
    <submittedName>
        <fullName evidence="1">Uncharacterized protein</fullName>
    </submittedName>
</protein>
<evidence type="ECO:0000313" key="1">
    <source>
        <dbReference type="EMBL" id="CAB3381140.1"/>
    </source>
</evidence>